<dbReference type="PANTHER" id="PTHR21461">
    <property type="entry name" value="GLYCOSYLTRANSFERASE FAMILY 92 PROTEIN"/>
    <property type="match status" value="1"/>
</dbReference>
<evidence type="ECO:0000256" key="4">
    <source>
        <dbReference type="ARBA" id="ARBA00022679"/>
    </source>
</evidence>
<dbReference type="PANTHER" id="PTHR21461:SF45">
    <property type="entry name" value="GLYCOSYLTRANSFERASE FAMILY 92 PROTEIN"/>
    <property type="match status" value="1"/>
</dbReference>
<dbReference type="GO" id="GO:0016020">
    <property type="term" value="C:membrane"/>
    <property type="evidence" value="ECO:0007669"/>
    <property type="project" value="UniProtKB-SubCell"/>
</dbReference>
<protein>
    <recommendedName>
        <fullName evidence="8">Glycosyltransferase family 92 protein</fullName>
        <ecNumber evidence="8">2.4.1.-</ecNumber>
    </recommendedName>
</protein>
<evidence type="ECO:0000256" key="3">
    <source>
        <dbReference type="ARBA" id="ARBA00022676"/>
    </source>
</evidence>
<keyword evidence="3 8" id="KW-0328">Glycosyltransferase</keyword>
<dbReference type="AlphaFoldDB" id="A0A4W4FRC9"/>
<comment type="similarity">
    <text evidence="2 8">Belongs to the glycosyltransferase 92 family.</text>
</comment>
<keyword evidence="6 8" id="KW-1133">Transmembrane helix</keyword>
<proteinExistence type="inferred from homology"/>
<dbReference type="GO" id="GO:0016757">
    <property type="term" value="F:glycosyltransferase activity"/>
    <property type="evidence" value="ECO:0007669"/>
    <property type="project" value="UniProtKB-UniRule"/>
</dbReference>
<evidence type="ECO:0000256" key="1">
    <source>
        <dbReference type="ARBA" id="ARBA00004167"/>
    </source>
</evidence>
<comment type="subcellular location">
    <subcellularLocation>
        <location evidence="1">Membrane</location>
        <topology evidence="1">Single-pass membrane protein</topology>
    </subcellularLocation>
</comment>
<evidence type="ECO:0000256" key="5">
    <source>
        <dbReference type="ARBA" id="ARBA00022692"/>
    </source>
</evidence>
<reference evidence="10" key="1">
    <citation type="journal article" date="2014" name="Science">
        <title>Nonhuman genetics. Genomic basis for the convergent evolution of electric organs.</title>
        <authorList>
            <person name="Gallant J.R."/>
            <person name="Traeger L.L."/>
            <person name="Volkening J.D."/>
            <person name="Moffett H."/>
            <person name="Chen P.H."/>
            <person name="Novina C.D."/>
            <person name="Phillips G.N.Jr."/>
            <person name="Anand R."/>
            <person name="Wells G.B."/>
            <person name="Pinch M."/>
            <person name="Guth R."/>
            <person name="Unguez G.A."/>
            <person name="Albert J.S."/>
            <person name="Zakon H.H."/>
            <person name="Samanta M.P."/>
            <person name="Sussman M.R."/>
        </authorList>
    </citation>
    <scope>NUCLEOTIDE SEQUENCE [LARGE SCALE GENOMIC DNA]</scope>
</reference>
<dbReference type="InterPro" id="IPR008166">
    <property type="entry name" value="Glyco_transf_92"/>
</dbReference>
<keyword evidence="4 8" id="KW-0808">Transferase</keyword>
<reference evidence="9" key="5">
    <citation type="submission" date="2025-09" db="UniProtKB">
        <authorList>
            <consortium name="Ensembl"/>
        </authorList>
    </citation>
    <scope>IDENTIFICATION</scope>
</reference>
<dbReference type="GeneTree" id="ENSGT00530000064359"/>
<evidence type="ECO:0000313" key="10">
    <source>
        <dbReference type="Proteomes" id="UP000314983"/>
    </source>
</evidence>
<dbReference type="GO" id="GO:0005737">
    <property type="term" value="C:cytoplasm"/>
    <property type="evidence" value="ECO:0007669"/>
    <property type="project" value="TreeGrafter"/>
</dbReference>
<evidence type="ECO:0000256" key="7">
    <source>
        <dbReference type="ARBA" id="ARBA00023136"/>
    </source>
</evidence>
<dbReference type="Pfam" id="PF01697">
    <property type="entry name" value="Glyco_transf_92"/>
    <property type="match status" value="1"/>
</dbReference>
<reference evidence="9" key="3">
    <citation type="submission" date="2020-05" db="EMBL/GenBank/DDBJ databases">
        <title>Electrophorus electricus (electric eel) genome, fEleEle1, primary haplotype.</title>
        <authorList>
            <person name="Myers G."/>
            <person name="Meyer A."/>
            <person name="Fedrigo O."/>
            <person name="Formenti G."/>
            <person name="Rhie A."/>
            <person name="Tracey A."/>
            <person name="Sims Y."/>
            <person name="Jarvis E.D."/>
        </authorList>
    </citation>
    <scope>NUCLEOTIDE SEQUENCE [LARGE SCALE GENOMIC DNA]</scope>
</reference>
<reference evidence="9" key="4">
    <citation type="submission" date="2025-08" db="UniProtKB">
        <authorList>
            <consortium name="Ensembl"/>
        </authorList>
    </citation>
    <scope>IDENTIFICATION</scope>
</reference>
<evidence type="ECO:0000256" key="8">
    <source>
        <dbReference type="RuleBase" id="RU366017"/>
    </source>
</evidence>
<keyword evidence="10" id="KW-1185">Reference proteome</keyword>
<dbReference type="EC" id="2.4.1.-" evidence="8"/>
<reference evidence="10" key="2">
    <citation type="journal article" date="2017" name="Sci. Adv.">
        <title>A tail of two voltages: Proteomic comparison of the three electric organs of the electric eel.</title>
        <authorList>
            <person name="Traeger L.L."/>
            <person name="Sabat G."/>
            <person name="Barrett-Wilt G.A."/>
            <person name="Wells G.B."/>
            <person name="Sussman M.R."/>
        </authorList>
    </citation>
    <scope>NUCLEOTIDE SEQUENCE [LARGE SCALE GENOMIC DNA]</scope>
</reference>
<dbReference type="OMA" id="SHYTEMQ"/>
<evidence type="ECO:0000256" key="6">
    <source>
        <dbReference type="ARBA" id="ARBA00022989"/>
    </source>
</evidence>
<evidence type="ECO:0000313" key="9">
    <source>
        <dbReference type="Ensembl" id="ENSEEEP00000027483.2"/>
    </source>
</evidence>
<dbReference type="Proteomes" id="UP000314983">
    <property type="component" value="Chromosome 20"/>
</dbReference>
<dbReference type="Ensembl" id="ENSEEET00000027800.2">
    <property type="protein sequence ID" value="ENSEEEP00000027483.2"/>
    <property type="gene ID" value="ENSEEEG00000013253.2"/>
</dbReference>
<accession>A0A4W4FRC9</accession>
<name>A0A4W4FRC9_ELEEL</name>
<sequence>MIQENHISRRHWIPFVMGFLHFIIVCYILSSYFPLDANNPYYKKCSVHTPTETLTFIREGKYFIVSAYRDHREGRFIRVISIINRDHLTTPLFCTFCCAQETVQATEAQVMFHSLYFGFTYAAAYVICPDQPSCNATHVKVIPYLQGGNPDLPYLPVQNKNIRDQSFPFDITVCFSNVLGSVNNNVLQLIQSIELYKLLGVQKMFIYNNSCSPEVEKVLQYYQKEHTLDIISWPIDQYIQSGTDWSFKGEVHNSGQLAVMNDCIYRNMDQARYVLLADLQQIIVPYKHSTLPLLLSELQKQHSDVTEFLFETHVLPTSVSYDEGRFDLPEWRSVPGVNILKHVYKIPVGPEDFLSTKMIVNPRAIKQTAVFYVIRKSGETLHVPNDMATVLQFSDVEIRGLGKENFTLDYRIWDFGNQLIPKINEVLQNVSEKVRRCCVM</sequence>
<keyword evidence="5 8" id="KW-0812">Transmembrane</keyword>
<keyword evidence="7 8" id="KW-0472">Membrane</keyword>
<evidence type="ECO:0000256" key="2">
    <source>
        <dbReference type="ARBA" id="ARBA00007647"/>
    </source>
</evidence>
<organism evidence="9 10">
    <name type="scientific">Electrophorus electricus</name>
    <name type="common">Electric eel</name>
    <name type="synonym">Gymnotus electricus</name>
    <dbReference type="NCBI Taxonomy" id="8005"/>
    <lineage>
        <taxon>Eukaryota</taxon>
        <taxon>Metazoa</taxon>
        <taxon>Chordata</taxon>
        <taxon>Craniata</taxon>
        <taxon>Vertebrata</taxon>
        <taxon>Euteleostomi</taxon>
        <taxon>Actinopterygii</taxon>
        <taxon>Neopterygii</taxon>
        <taxon>Teleostei</taxon>
        <taxon>Ostariophysi</taxon>
        <taxon>Gymnotiformes</taxon>
        <taxon>Gymnotoidei</taxon>
        <taxon>Gymnotidae</taxon>
        <taxon>Electrophorus</taxon>
    </lineage>
</organism>
<feature type="transmembrane region" description="Helical" evidence="8">
    <location>
        <begin position="12"/>
        <end position="35"/>
    </location>
</feature>